<accession>A0ABX9VDM0</accession>
<sequence>MGLVLRVEGAGEAPALFEAEGGATIGRTGENDLVLPDDSRTISKRHCELALLDGRFRLIDHSRNGTFLNDAAEPVGPAAAVPVSAGDVIRLGEVRITVVAATASAEPLPPGGPLAGWDEAPAPTALPEPEEVSALFPPAQPGAVPPAESAAFADHLPAEAGLFVQPRMTGEPIPDDWDLVGELSALSSSPAEASTPAPSPPPVVAAEPVPKPGPDQAAVAAFLAACGLEPGHAADPVALMAQAGRLLAGMVAELHALLAIRSLAKREFGLERTMIARSDNNPLKFSTAPQEALALLLAPEVPGLLAGEEAVREAFEGIRSHQLALLSATQSALASLCARLAPEAIVASPPFWARPLPFAWDAARWAAYQQAYPEVVASLDADMREVLSGDPAQARPDAREEHGHAG</sequence>
<dbReference type="Gene3D" id="2.60.200.20">
    <property type="match status" value="1"/>
</dbReference>
<evidence type="ECO:0000313" key="2">
    <source>
        <dbReference type="EMBL" id="RMI17403.1"/>
    </source>
</evidence>
<dbReference type="PROSITE" id="PS50006">
    <property type="entry name" value="FHA_DOMAIN"/>
    <property type="match status" value="1"/>
</dbReference>
<gene>
    <name evidence="2" type="primary">tagH</name>
    <name evidence="2" type="ORF">EBE87_22795</name>
</gene>
<feature type="domain" description="FHA" evidence="1">
    <location>
        <begin position="23"/>
        <end position="73"/>
    </location>
</feature>
<name>A0ABX9VDM0_9PROT</name>
<dbReference type="NCBIfam" id="TIGR03354">
    <property type="entry name" value="VI_FHA"/>
    <property type="match status" value="1"/>
</dbReference>
<evidence type="ECO:0000313" key="3">
    <source>
        <dbReference type="Proteomes" id="UP000274097"/>
    </source>
</evidence>
<evidence type="ECO:0000259" key="1">
    <source>
        <dbReference type="PROSITE" id="PS50006"/>
    </source>
</evidence>
<keyword evidence="3" id="KW-1185">Reference proteome</keyword>
<protein>
    <submittedName>
        <fullName evidence="2">Type VI secretion system-associated FHA domain protein TagH</fullName>
    </submittedName>
</protein>
<dbReference type="RefSeq" id="WP_122140139.1">
    <property type="nucleotide sequence ID" value="NZ_RFLX01000030.1"/>
</dbReference>
<dbReference type="EMBL" id="RFLX01000030">
    <property type="protein sequence ID" value="RMI17403.1"/>
    <property type="molecule type" value="Genomic_DNA"/>
</dbReference>
<dbReference type="InterPro" id="IPR000253">
    <property type="entry name" value="FHA_dom"/>
</dbReference>
<dbReference type="CDD" id="cd00060">
    <property type="entry name" value="FHA"/>
    <property type="match status" value="1"/>
</dbReference>
<reference evidence="2 3" key="1">
    <citation type="submission" date="2018-10" db="EMBL/GenBank/DDBJ databases">
        <title>Roseomonas sp. nov., isolated from feces of Tibetan antelopes in the Qinghai-Tibet plateau, China.</title>
        <authorList>
            <person name="Tian Z."/>
        </authorList>
    </citation>
    <scope>NUCLEOTIDE SEQUENCE [LARGE SCALE GENOMIC DNA]</scope>
    <source>
        <strain evidence="2 3">Z23</strain>
    </source>
</reference>
<dbReference type="InterPro" id="IPR046883">
    <property type="entry name" value="T6SS_FHA_C"/>
</dbReference>
<dbReference type="Pfam" id="PF20232">
    <property type="entry name" value="T6SS_FHA_C"/>
    <property type="match status" value="1"/>
</dbReference>
<proteinExistence type="predicted"/>
<dbReference type="InterPro" id="IPR008984">
    <property type="entry name" value="SMAD_FHA_dom_sf"/>
</dbReference>
<comment type="caution">
    <text evidence="2">The sequence shown here is derived from an EMBL/GenBank/DDBJ whole genome shotgun (WGS) entry which is preliminary data.</text>
</comment>
<dbReference type="InterPro" id="IPR017735">
    <property type="entry name" value="T6SS_FHA"/>
</dbReference>
<dbReference type="Pfam" id="PF00498">
    <property type="entry name" value="FHA"/>
    <property type="match status" value="1"/>
</dbReference>
<organism evidence="2 3">
    <name type="scientific">Teichococcus wenyumeiae</name>
    <dbReference type="NCBI Taxonomy" id="2478470"/>
    <lineage>
        <taxon>Bacteria</taxon>
        <taxon>Pseudomonadati</taxon>
        <taxon>Pseudomonadota</taxon>
        <taxon>Alphaproteobacteria</taxon>
        <taxon>Acetobacterales</taxon>
        <taxon>Roseomonadaceae</taxon>
        <taxon>Roseomonas</taxon>
    </lineage>
</organism>
<dbReference type="SUPFAM" id="SSF49879">
    <property type="entry name" value="SMAD/FHA domain"/>
    <property type="match status" value="1"/>
</dbReference>
<dbReference type="SMART" id="SM00240">
    <property type="entry name" value="FHA"/>
    <property type="match status" value="1"/>
</dbReference>
<dbReference type="Proteomes" id="UP000274097">
    <property type="component" value="Unassembled WGS sequence"/>
</dbReference>